<keyword evidence="1" id="KW-1133">Transmembrane helix</keyword>
<dbReference type="InterPro" id="IPR012495">
    <property type="entry name" value="TadE-like_dom"/>
</dbReference>
<evidence type="ECO:0000256" key="1">
    <source>
        <dbReference type="SAM" id="Phobius"/>
    </source>
</evidence>
<comment type="caution">
    <text evidence="3">The sequence shown here is derived from an EMBL/GenBank/DDBJ whole genome shotgun (WGS) entry which is preliminary data.</text>
</comment>
<protein>
    <recommendedName>
        <fullName evidence="2">TadE-like domain-containing protein</fullName>
    </recommendedName>
</protein>
<name>A0A2S8G6R9_9BACT</name>
<accession>A0A2S8G6R9</accession>
<gene>
    <name evidence="3" type="ORF">C5Y98_05920</name>
</gene>
<organism evidence="3 4">
    <name type="scientific">Blastopirellula marina</name>
    <dbReference type="NCBI Taxonomy" id="124"/>
    <lineage>
        <taxon>Bacteria</taxon>
        <taxon>Pseudomonadati</taxon>
        <taxon>Planctomycetota</taxon>
        <taxon>Planctomycetia</taxon>
        <taxon>Pirellulales</taxon>
        <taxon>Pirellulaceae</taxon>
        <taxon>Blastopirellula</taxon>
    </lineage>
</organism>
<keyword evidence="1" id="KW-0812">Transmembrane</keyword>
<reference evidence="3 4" key="1">
    <citation type="submission" date="2018-02" db="EMBL/GenBank/DDBJ databases">
        <title>Comparative genomes isolates from brazilian mangrove.</title>
        <authorList>
            <person name="Araujo J.E."/>
            <person name="Taketani R.G."/>
            <person name="Silva M.C.P."/>
            <person name="Loureco M.V."/>
            <person name="Andreote F.D."/>
        </authorList>
    </citation>
    <scope>NUCLEOTIDE SEQUENCE [LARGE SCALE GENOMIC DNA]</scope>
    <source>
        <strain evidence="3 4">NAP PRIS-MGV</strain>
    </source>
</reference>
<dbReference type="EMBL" id="PUIB01000009">
    <property type="protein sequence ID" value="PQO40142.1"/>
    <property type="molecule type" value="Genomic_DNA"/>
</dbReference>
<evidence type="ECO:0000313" key="4">
    <source>
        <dbReference type="Proteomes" id="UP000239388"/>
    </source>
</evidence>
<keyword evidence="1" id="KW-0472">Membrane</keyword>
<evidence type="ECO:0000313" key="3">
    <source>
        <dbReference type="EMBL" id="PQO40142.1"/>
    </source>
</evidence>
<dbReference type="Proteomes" id="UP000239388">
    <property type="component" value="Unassembled WGS sequence"/>
</dbReference>
<dbReference type="RefSeq" id="WP_105352490.1">
    <property type="nucleotide sequence ID" value="NZ_PUIB01000009.1"/>
</dbReference>
<sequence length="158" mass="17415">MLRVRKVRPADRRGATIVETAFVLPVFFLFVFAIMEFGHATMVSNVLKNACRNAARWGAASGATTDEVVAYAQNQMKSAVNLDAVTIQVKDASFYDDRGESPSNSDGWAALPDIELSDAETRQMFLVRATVRYGDVTIFPQPWLADVTLGGQSITRHE</sequence>
<evidence type="ECO:0000259" key="2">
    <source>
        <dbReference type="Pfam" id="PF07811"/>
    </source>
</evidence>
<dbReference type="OrthoDB" id="285451at2"/>
<dbReference type="Pfam" id="PF07811">
    <property type="entry name" value="TadE"/>
    <property type="match status" value="1"/>
</dbReference>
<feature type="domain" description="TadE-like" evidence="2">
    <location>
        <begin position="14"/>
        <end position="56"/>
    </location>
</feature>
<proteinExistence type="predicted"/>
<dbReference type="AlphaFoldDB" id="A0A2S8G6R9"/>
<feature type="transmembrane region" description="Helical" evidence="1">
    <location>
        <begin position="21"/>
        <end position="42"/>
    </location>
</feature>